<keyword evidence="1" id="KW-1133">Transmembrane helix</keyword>
<keyword evidence="1" id="KW-0812">Transmembrane</keyword>
<organism evidence="2 3">
    <name type="scientific">Candidatus Yanofskybacteria bacterium RIFCSPHIGHO2_01_FULL_44_17</name>
    <dbReference type="NCBI Taxonomy" id="1802668"/>
    <lineage>
        <taxon>Bacteria</taxon>
        <taxon>Candidatus Yanofskyibacteriota</taxon>
    </lineage>
</organism>
<evidence type="ECO:0000313" key="3">
    <source>
        <dbReference type="Proteomes" id="UP000177507"/>
    </source>
</evidence>
<comment type="caution">
    <text evidence="2">The sequence shown here is derived from an EMBL/GenBank/DDBJ whole genome shotgun (WGS) entry which is preliminary data.</text>
</comment>
<name>A0A1F8EXG4_9BACT</name>
<sequence>MIASFLTFFIGCGIFFLGSFKIVHAKLNKDGHTHTYWPLWLVNSLSGAGLGSIIYSSVLFVVSRIDTDPSIYLFIYFFSSSVFIYTLFCCRAFVCNLAGYLNQKKGILTHAVPSMFFGYICIRPDKRPLPPG</sequence>
<accession>A0A1F8EXG4</accession>
<feature type="transmembrane region" description="Helical" evidence="1">
    <location>
        <begin position="41"/>
        <end position="62"/>
    </location>
</feature>
<dbReference type="AlphaFoldDB" id="A0A1F8EXG4"/>
<evidence type="ECO:0000313" key="2">
    <source>
        <dbReference type="EMBL" id="OGN05565.1"/>
    </source>
</evidence>
<evidence type="ECO:0000256" key="1">
    <source>
        <dbReference type="SAM" id="Phobius"/>
    </source>
</evidence>
<protein>
    <submittedName>
        <fullName evidence="2">Uncharacterized protein</fullName>
    </submittedName>
</protein>
<dbReference type="STRING" id="1802668.A2831_03405"/>
<feature type="transmembrane region" description="Helical" evidence="1">
    <location>
        <begin position="74"/>
        <end position="94"/>
    </location>
</feature>
<keyword evidence="1" id="KW-0472">Membrane</keyword>
<reference evidence="2 3" key="1">
    <citation type="journal article" date="2016" name="Nat. Commun.">
        <title>Thousands of microbial genomes shed light on interconnected biogeochemical processes in an aquifer system.</title>
        <authorList>
            <person name="Anantharaman K."/>
            <person name="Brown C.T."/>
            <person name="Hug L.A."/>
            <person name="Sharon I."/>
            <person name="Castelle C.J."/>
            <person name="Probst A.J."/>
            <person name="Thomas B.C."/>
            <person name="Singh A."/>
            <person name="Wilkins M.J."/>
            <person name="Karaoz U."/>
            <person name="Brodie E.L."/>
            <person name="Williams K.H."/>
            <person name="Hubbard S.S."/>
            <person name="Banfield J.F."/>
        </authorList>
    </citation>
    <scope>NUCLEOTIDE SEQUENCE [LARGE SCALE GENOMIC DNA]</scope>
</reference>
<dbReference type="Proteomes" id="UP000177507">
    <property type="component" value="Unassembled WGS sequence"/>
</dbReference>
<proteinExistence type="predicted"/>
<dbReference type="EMBL" id="MGJI01000007">
    <property type="protein sequence ID" value="OGN05565.1"/>
    <property type="molecule type" value="Genomic_DNA"/>
</dbReference>
<gene>
    <name evidence="2" type="ORF">A2831_03405</name>
</gene>